<evidence type="ECO:0000256" key="6">
    <source>
        <dbReference type="ARBA" id="ARBA00022430"/>
    </source>
</evidence>
<name>A0ABW3H4X6_9SPHN</name>
<dbReference type="PANTHER" id="PTHR43345:SF5">
    <property type="entry name" value="3-ISOPROPYLMALATE DEHYDRATASE SMALL SUBUNIT"/>
    <property type="match status" value="1"/>
</dbReference>
<dbReference type="Proteomes" id="UP001596977">
    <property type="component" value="Unassembled WGS sequence"/>
</dbReference>
<dbReference type="HAMAP" id="MF_01031">
    <property type="entry name" value="LeuD_type1"/>
    <property type="match status" value="1"/>
</dbReference>
<dbReference type="PANTHER" id="PTHR43345">
    <property type="entry name" value="3-ISOPROPYLMALATE DEHYDRATASE SMALL SUBUNIT 2-RELATED-RELATED"/>
    <property type="match status" value="1"/>
</dbReference>
<evidence type="ECO:0000256" key="4">
    <source>
        <dbReference type="ARBA" id="ARBA00009845"/>
    </source>
</evidence>
<dbReference type="GO" id="GO:0003861">
    <property type="term" value="F:3-isopropylmalate dehydratase activity"/>
    <property type="evidence" value="ECO:0007669"/>
    <property type="project" value="UniProtKB-EC"/>
</dbReference>
<sequence>MEPVRKVEGRAYPWGAKNIDTDVIIPAHWLKTISREGLGKGAFESVRAEPGNLFDDPRYAGAPVLVAGENFGCGSSREHAAWALADLGIKAVIAPSFSDIFSGNAFKNGIVTVVLPQEAIDRLVEVAKTDEITVDLETMTVTTPFQDRFPFALDPFRRDCLMQGLDEIGLTLARDTAISKFETAATQSRPFVMEGGGNEGFAVAGSGRT</sequence>
<evidence type="ECO:0000313" key="13">
    <source>
        <dbReference type="Proteomes" id="UP001596977"/>
    </source>
</evidence>
<comment type="caution">
    <text evidence="12">The sequence shown here is derived from an EMBL/GenBank/DDBJ whole genome shotgun (WGS) entry which is preliminary data.</text>
</comment>
<dbReference type="Gene3D" id="3.20.19.10">
    <property type="entry name" value="Aconitase, domain 4"/>
    <property type="match status" value="1"/>
</dbReference>
<gene>
    <name evidence="10 12" type="primary">leuD</name>
    <name evidence="12" type="ORF">ACFQ1E_08800</name>
</gene>
<dbReference type="InterPro" id="IPR004431">
    <property type="entry name" value="3-IsopropMal_deHydase_ssu"/>
</dbReference>
<protein>
    <recommendedName>
        <fullName evidence="10">3-isopropylmalate dehydratase small subunit</fullName>
        <ecNumber evidence="10">4.2.1.33</ecNumber>
    </recommendedName>
    <alternativeName>
        <fullName evidence="10">Alpha-IPM isomerase</fullName>
        <shortName evidence="10">IPMI</shortName>
    </alternativeName>
    <alternativeName>
        <fullName evidence="10">Isopropylmalate isomerase</fullName>
    </alternativeName>
</protein>
<dbReference type="InterPro" id="IPR033940">
    <property type="entry name" value="IPMI_Swivel"/>
</dbReference>
<comment type="catalytic activity">
    <reaction evidence="1 10">
        <text>(2R,3S)-3-isopropylmalate = (2S)-2-isopropylmalate</text>
        <dbReference type="Rhea" id="RHEA:32287"/>
        <dbReference type="ChEBI" id="CHEBI:1178"/>
        <dbReference type="ChEBI" id="CHEBI:35121"/>
        <dbReference type="EC" id="4.2.1.33"/>
    </reaction>
</comment>
<proteinExistence type="inferred from homology"/>
<comment type="similarity">
    <text evidence="4 10">Belongs to the LeuD family. LeuD type 1 subfamily.</text>
</comment>
<evidence type="ECO:0000256" key="7">
    <source>
        <dbReference type="ARBA" id="ARBA00022605"/>
    </source>
</evidence>
<evidence type="ECO:0000259" key="11">
    <source>
        <dbReference type="Pfam" id="PF00694"/>
    </source>
</evidence>
<comment type="pathway">
    <text evidence="3 10">Amino-acid biosynthesis; L-leucine biosynthesis; L-leucine from 3-methyl-2-oxobutanoate: step 2/4.</text>
</comment>
<accession>A0ABW3H4X6</accession>
<keyword evidence="8 10" id="KW-0456">Lyase</keyword>
<dbReference type="InterPro" id="IPR050075">
    <property type="entry name" value="LeuD"/>
</dbReference>
<evidence type="ECO:0000256" key="5">
    <source>
        <dbReference type="ARBA" id="ARBA00011271"/>
    </source>
</evidence>
<reference evidence="13" key="1">
    <citation type="journal article" date="2019" name="Int. J. Syst. Evol. Microbiol.">
        <title>The Global Catalogue of Microorganisms (GCM) 10K type strain sequencing project: providing services to taxonomists for standard genome sequencing and annotation.</title>
        <authorList>
            <consortium name="The Broad Institute Genomics Platform"/>
            <consortium name="The Broad Institute Genome Sequencing Center for Infectious Disease"/>
            <person name="Wu L."/>
            <person name="Ma J."/>
        </authorList>
    </citation>
    <scope>NUCLEOTIDE SEQUENCE [LARGE SCALE GENOMIC DNA]</scope>
    <source>
        <strain evidence="13">CCUG 62982</strain>
    </source>
</reference>
<evidence type="ECO:0000256" key="10">
    <source>
        <dbReference type="HAMAP-Rule" id="MF_01031"/>
    </source>
</evidence>
<dbReference type="NCBIfam" id="NF002458">
    <property type="entry name" value="PRK01641.1"/>
    <property type="match status" value="1"/>
</dbReference>
<dbReference type="RefSeq" id="WP_264943802.1">
    <property type="nucleotide sequence ID" value="NZ_JAPDRA010000003.1"/>
</dbReference>
<comment type="function">
    <text evidence="2 10">Catalyzes the isomerization between 2-isopropylmalate and 3-isopropylmalate, via the formation of 2-isopropylmaleate.</text>
</comment>
<dbReference type="SUPFAM" id="SSF52016">
    <property type="entry name" value="LeuD/IlvD-like"/>
    <property type="match status" value="1"/>
</dbReference>
<evidence type="ECO:0000313" key="12">
    <source>
        <dbReference type="EMBL" id="MFD0946433.1"/>
    </source>
</evidence>
<evidence type="ECO:0000256" key="9">
    <source>
        <dbReference type="ARBA" id="ARBA00023304"/>
    </source>
</evidence>
<keyword evidence="9 10" id="KW-0100">Branched-chain amino acid biosynthesis</keyword>
<keyword evidence="6 10" id="KW-0432">Leucine biosynthesis</keyword>
<dbReference type="CDD" id="cd01577">
    <property type="entry name" value="IPMI_Swivel"/>
    <property type="match status" value="1"/>
</dbReference>
<dbReference type="EMBL" id="JBHTJG010000003">
    <property type="protein sequence ID" value="MFD0946433.1"/>
    <property type="molecule type" value="Genomic_DNA"/>
</dbReference>
<dbReference type="Pfam" id="PF00694">
    <property type="entry name" value="Aconitase_C"/>
    <property type="match status" value="1"/>
</dbReference>
<organism evidence="12 13">
    <name type="scientific">Sphingomonas canadensis</name>
    <dbReference type="NCBI Taxonomy" id="1219257"/>
    <lineage>
        <taxon>Bacteria</taxon>
        <taxon>Pseudomonadati</taxon>
        <taxon>Pseudomonadota</taxon>
        <taxon>Alphaproteobacteria</taxon>
        <taxon>Sphingomonadales</taxon>
        <taxon>Sphingomonadaceae</taxon>
        <taxon>Sphingomonas</taxon>
    </lineage>
</organism>
<keyword evidence="13" id="KW-1185">Reference proteome</keyword>
<feature type="domain" description="Aconitase A/isopropylmalate dehydratase small subunit swivel" evidence="11">
    <location>
        <begin position="1"/>
        <end position="117"/>
    </location>
</feature>
<dbReference type="InterPro" id="IPR015928">
    <property type="entry name" value="Aconitase/3IPM_dehydase_swvl"/>
</dbReference>
<evidence type="ECO:0000256" key="8">
    <source>
        <dbReference type="ARBA" id="ARBA00023239"/>
    </source>
</evidence>
<evidence type="ECO:0000256" key="3">
    <source>
        <dbReference type="ARBA" id="ARBA00004729"/>
    </source>
</evidence>
<dbReference type="NCBIfam" id="TIGR00171">
    <property type="entry name" value="leuD"/>
    <property type="match status" value="1"/>
</dbReference>
<comment type="subunit">
    <text evidence="5 10">Heterodimer of LeuC and LeuD.</text>
</comment>
<keyword evidence="7 10" id="KW-0028">Amino-acid biosynthesis</keyword>
<dbReference type="InterPro" id="IPR000573">
    <property type="entry name" value="AconitaseA/IPMdHydase_ssu_swvl"/>
</dbReference>
<evidence type="ECO:0000256" key="2">
    <source>
        <dbReference type="ARBA" id="ARBA00002695"/>
    </source>
</evidence>
<dbReference type="EC" id="4.2.1.33" evidence="10"/>
<evidence type="ECO:0000256" key="1">
    <source>
        <dbReference type="ARBA" id="ARBA00000491"/>
    </source>
</evidence>